<reference evidence="1" key="1">
    <citation type="submission" date="2021-04" db="EMBL/GenBank/DDBJ databases">
        <authorList>
            <person name="Karlyshev A.V."/>
        </authorList>
    </citation>
    <scope>NUCLEOTIDE SEQUENCE</scope>
    <source>
        <strain evidence="1">LMG 29479</strain>
    </source>
</reference>
<name>A0A8J8AZ55_9GAMM</name>
<dbReference type="EMBL" id="JAGQFT010000241">
    <property type="protein sequence ID" value="MBR0564112.1"/>
    <property type="molecule type" value="Genomic_DNA"/>
</dbReference>
<proteinExistence type="predicted"/>
<comment type="caution">
    <text evidence="1">The sequence shown here is derived from an EMBL/GenBank/DDBJ whole genome shotgun (WGS) entry which is preliminary data.</text>
</comment>
<protein>
    <submittedName>
        <fullName evidence="1">Uncharacterized protein</fullName>
    </submittedName>
</protein>
<evidence type="ECO:0000313" key="1">
    <source>
        <dbReference type="EMBL" id="MBR0564112.1"/>
    </source>
</evidence>
<dbReference type="AlphaFoldDB" id="A0A8J8AZ55"/>
<gene>
    <name evidence="1" type="ORF">KB893_16630</name>
</gene>
<sequence length="78" mass="8345">MDRSSLDDFVASAALLAGHLTRQCEKAVSDQASAAAELRQVAEGAMSLADLAGKAGEPQQHSGRQEAYENLLNQYLLR</sequence>
<organism evidence="1">
    <name type="scientific">Coralloluteibacterium stylophorae</name>
    <dbReference type="NCBI Taxonomy" id="1776034"/>
    <lineage>
        <taxon>Bacteria</taxon>
        <taxon>Pseudomonadati</taxon>
        <taxon>Pseudomonadota</taxon>
        <taxon>Gammaproteobacteria</taxon>
        <taxon>Lysobacterales</taxon>
        <taxon>Lysobacteraceae</taxon>
        <taxon>Coralloluteibacterium</taxon>
    </lineage>
</organism>
<accession>A0A8J8AZ55</accession>